<feature type="region of interest" description="Disordered" evidence="5">
    <location>
        <begin position="328"/>
        <end position="347"/>
    </location>
</feature>
<feature type="transmembrane region" description="Helical" evidence="6">
    <location>
        <begin position="72"/>
        <end position="93"/>
    </location>
</feature>
<keyword evidence="4 6" id="KW-0472">Membrane</keyword>
<keyword evidence="2 6" id="KW-0812">Transmembrane</keyword>
<feature type="transmembrane region" description="Helical" evidence="6">
    <location>
        <begin position="162"/>
        <end position="190"/>
    </location>
</feature>
<dbReference type="Pfam" id="PF04610">
    <property type="entry name" value="TrbL"/>
    <property type="match status" value="1"/>
</dbReference>
<comment type="caution">
    <text evidence="7">The sequence shown here is derived from an EMBL/GenBank/DDBJ whole genome shotgun (WGS) entry which is preliminary data.</text>
</comment>
<sequence>MIDDVAAYIAFRTVYDFLLAQFDALAFGWLSRMLTWVHGIASGLLTLHLAWQGYQLITGNVSASAAARLTDTWRAVVILGLAMGTTLGGTTLFEWLGTDLVRAVAAVVHGGDGDVLAEIDRSFGYLQLALSSIDWIQASTAEIQAAKARDMGLVTLGIGGPALMGGALLLTFQIALSLFVGLGPLFVLCLIWRRTRPLFDGWLLYGLGTMFSLATLAVMLEMTLPMVSAVAAAFWTATWTGANPEGVTSLALQQGGIGVILTMMIIGAPVMAAKFFKATLGEFMPFSAFMNRMDDRRAAAAHAHTPTYAREPGRSHALTPTHAHRVSVPTHAATQEGRIKPAEDSRSFLGRYPNATASLDSGGGQGDAVPEAVRASWLSQGDTSTRSYSAADIDFVVTERTKTPSGGYLEKPRILSRDSDEYAAAKAKFGESSLKEVADAANALGQKLTTRGNKDEIEVFNSMRSIAIEVNPDKAHKVSYSAKAKDGLIYINPGIFLDYTPLRQANRMAHEFRHFMPANVQMAADDYAAFGSKAEDDAKAYAKELFGKESQ</sequence>
<evidence type="ECO:0000256" key="2">
    <source>
        <dbReference type="ARBA" id="ARBA00022692"/>
    </source>
</evidence>
<dbReference type="Proteomes" id="UP001431217">
    <property type="component" value="Unassembled WGS sequence"/>
</dbReference>
<keyword evidence="3 6" id="KW-1133">Transmembrane helix</keyword>
<feature type="transmembrane region" description="Helical" evidence="6">
    <location>
        <begin position="202"/>
        <end position="235"/>
    </location>
</feature>
<accession>A0ABT0MIU5</accession>
<dbReference type="InterPro" id="IPR007688">
    <property type="entry name" value="Conjugal_tfr_TrbL/VirB6"/>
</dbReference>
<evidence type="ECO:0000256" key="5">
    <source>
        <dbReference type="SAM" id="MobiDB-lite"/>
    </source>
</evidence>
<feature type="compositionally biased region" description="Basic and acidic residues" evidence="5">
    <location>
        <begin position="337"/>
        <end position="346"/>
    </location>
</feature>
<comment type="subcellular location">
    <subcellularLocation>
        <location evidence="1">Membrane</location>
        <topology evidence="1">Multi-pass membrane protein</topology>
    </subcellularLocation>
</comment>
<evidence type="ECO:0000256" key="1">
    <source>
        <dbReference type="ARBA" id="ARBA00004141"/>
    </source>
</evidence>
<protein>
    <submittedName>
        <fullName evidence="7">Type IV secretion system protein</fullName>
    </submittedName>
</protein>
<evidence type="ECO:0000313" key="8">
    <source>
        <dbReference type="Proteomes" id="UP001431217"/>
    </source>
</evidence>
<evidence type="ECO:0000256" key="4">
    <source>
        <dbReference type="ARBA" id="ARBA00023136"/>
    </source>
</evidence>
<evidence type="ECO:0000256" key="3">
    <source>
        <dbReference type="ARBA" id="ARBA00022989"/>
    </source>
</evidence>
<gene>
    <name evidence="7" type="ORF">M2650_09075</name>
</gene>
<proteinExistence type="predicted"/>
<feature type="transmembrane region" description="Helical" evidence="6">
    <location>
        <begin position="255"/>
        <end position="276"/>
    </location>
</feature>
<evidence type="ECO:0000256" key="6">
    <source>
        <dbReference type="SAM" id="Phobius"/>
    </source>
</evidence>
<dbReference type="RefSeq" id="WP_249473427.1">
    <property type="nucleotide sequence ID" value="NZ_JAMBEP010000001.1"/>
</dbReference>
<dbReference type="EMBL" id="JAMBEP010000001">
    <property type="protein sequence ID" value="MCL1634781.1"/>
    <property type="molecule type" value="Genomic_DNA"/>
</dbReference>
<evidence type="ECO:0000313" key="7">
    <source>
        <dbReference type="EMBL" id="MCL1634781.1"/>
    </source>
</evidence>
<organism evidence="7 8">
    <name type="scientific">Luteimonas galliterrae</name>
    <dbReference type="NCBI Taxonomy" id="2940486"/>
    <lineage>
        <taxon>Bacteria</taxon>
        <taxon>Pseudomonadati</taxon>
        <taxon>Pseudomonadota</taxon>
        <taxon>Gammaproteobacteria</taxon>
        <taxon>Lysobacterales</taxon>
        <taxon>Lysobacteraceae</taxon>
        <taxon>Luteimonas</taxon>
    </lineage>
</organism>
<keyword evidence="8" id="KW-1185">Reference proteome</keyword>
<name>A0ABT0MIU5_9GAMM</name>
<reference evidence="7 8" key="1">
    <citation type="submission" date="2022-05" db="EMBL/GenBank/DDBJ databases">
        <title>Luteimonas sp. SX5, whole genome shotgun sequencing project.</title>
        <authorList>
            <person name="Zhao G."/>
            <person name="Shen L."/>
        </authorList>
    </citation>
    <scope>NUCLEOTIDE SEQUENCE [LARGE SCALE GENOMIC DNA]</scope>
    <source>
        <strain evidence="7 8">SX5</strain>
    </source>
</reference>